<comment type="caution">
    <text evidence="1">The sequence shown here is derived from an EMBL/GenBank/DDBJ whole genome shotgun (WGS) entry which is preliminary data.</text>
</comment>
<organism evidence="1 2">
    <name type="scientific">Sphingomonas kyeonggiensis</name>
    <dbReference type="NCBI Taxonomy" id="1268553"/>
    <lineage>
        <taxon>Bacteria</taxon>
        <taxon>Pseudomonadati</taxon>
        <taxon>Pseudomonadota</taxon>
        <taxon>Alphaproteobacteria</taxon>
        <taxon>Sphingomonadales</taxon>
        <taxon>Sphingomonadaceae</taxon>
        <taxon>Sphingomonas</taxon>
    </lineage>
</organism>
<accession>A0A7W7NSH7</accession>
<reference evidence="1 2" key="1">
    <citation type="submission" date="2020-08" db="EMBL/GenBank/DDBJ databases">
        <title>Functional genomics of gut bacteria from endangered species of beetles.</title>
        <authorList>
            <person name="Carlos-Shanley C."/>
        </authorList>
    </citation>
    <scope>NUCLEOTIDE SEQUENCE [LARGE SCALE GENOMIC DNA]</scope>
    <source>
        <strain evidence="1 2">S00224</strain>
    </source>
</reference>
<protein>
    <submittedName>
        <fullName evidence="1">Uncharacterized protein</fullName>
    </submittedName>
</protein>
<dbReference type="EMBL" id="JACHLN010000002">
    <property type="protein sequence ID" value="MBB4838907.1"/>
    <property type="molecule type" value="Genomic_DNA"/>
</dbReference>
<dbReference type="AlphaFoldDB" id="A0A7W7NSH7"/>
<gene>
    <name evidence="1" type="ORF">HNP52_001976</name>
</gene>
<dbReference type="RefSeq" id="WP_184166187.1">
    <property type="nucleotide sequence ID" value="NZ_JACHLN010000002.1"/>
</dbReference>
<keyword evidence="2" id="KW-1185">Reference proteome</keyword>
<dbReference type="Proteomes" id="UP000575241">
    <property type="component" value="Unassembled WGS sequence"/>
</dbReference>
<proteinExistence type="predicted"/>
<name>A0A7W7NSH7_9SPHN</name>
<sequence length="124" mass="13732">MRAYRGNTPLDPVIAVVLADAPRMSDWHALAEDGRAGPRQAGVIDTLFEGKFSLDGRPPGRNFFGDYLTKQGIKQSWIADVDGVRVTVLATIYRAEDRRRVFDAIRRDLLGGVTMEKLSIAEAN</sequence>
<evidence type="ECO:0000313" key="2">
    <source>
        <dbReference type="Proteomes" id="UP000575241"/>
    </source>
</evidence>
<evidence type="ECO:0000313" key="1">
    <source>
        <dbReference type="EMBL" id="MBB4838907.1"/>
    </source>
</evidence>